<evidence type="ECO:0000256" key="1">
    <source>
        <dbReference type="SAM" id="SignalP"/>
    </source>
</evidence>
<dbReference type="AlphaFoldDB" id="A0A4Q7NYZ8"/>
<keyword evidence="2" id="KW-0121">Carboxypeptidase</keyword>
<dbReference type="GO" id="GO:0004180">
    <property type="term" value="F:carboxypeptidase activity"/>
    <property type="evidence" value="ECO:0007669"/>
    <property type="project" value="UniProtKB-KW"/>
</dbReference>
<sequence>MNKKRKIYNWLLLLWLSITANSFLFAFQEADIKQDFKEYKGTVVDSDNNDPLTAATVSLDDSNISTVTNSDGVFLLKIPKNIASGYIRISYLGYQDKAVPLANFTKDDFEIKVDKTITELSEVNINPKDPEALIRAVMDKKGENYFDQNTIMTAFYREAIRKRRTYVSLSEAVVDIYKRPYVSGKNDLIKLFKARKSADYKRLDTVAVKLQGGPSSTLYIDLMKNPDNVFTQNMLEYYDFSFAPTTKLDDKFIYVLKFKQKPNVIDPLYEGKLYIDAESLALKRAIFKLNTENEEEVSEMFVRRKPSNADVYITEANYDINYREHKGRWYYNYGRIGLEVKIDWDKRLFNSKYQLDVEMAITDWRTNENETLKARDRLKSSVVLADEAEGFSDPEFWGEYNVIEPEKSIESAIKKIKRQLRRMN</sequence>
<keyword evidence="3" id="KW-1185">Reference proteome</keyword>
<organism evidence="2 3">
    <name type="scientific">Aquimarina brevivitae</name>
    <dbReference type="NCBI Taxonomy" id="323412"/>
    <lineage>
        <taxon>Bacteria</taxon>
        <taxon>Pseudomonadati</taxon>
        <taxon>Bacteroidota</taxon>
        <taxon>Flavobacteriia</taxon>
        <taxon>Flavobacteriales</taxon>
        <taxon>Flavobacteriaceae</taxon>
        <taxon>Aquimarina</taxon>
    </lineage>
</organism>
<dbReference type="InterPro" id="IPR008969">
    <property type="entry name" value="CarboxyPept-like_regulatory"/>
</dbReference>
<dbReference type="EMBL" id="SGXE01000003">
    <property type="protein sequence ID" value="RZS92534.1"/>
    <property type="molecule type" value="Genomic_DNA"/>
</dbReference>
<protein>
    <submittedName>
        <fullName evidence="2">Carboxypeptidase-like protein</fullName>
    </submittedName>
</protein>
<gene>
    <name evidence="2" type="ORF">EV197_2672</name>
</gene>
<proteinExistence type="predicted"/>
<keyword evidence="1" id="KW-0732">Signal</keyword>
<reference evidence="2 3" key="1">
    <citation type="submission" date="2019-02" db="EMBL/GenBank/DDBJ databases">
        <title>Genomic Encyclopedia of Type Strains, Phase IV (KMG-IV): sequencing the most valuable type-strain genomes for metagenomic binning, comparative biology and taxonomic classification.</title>
        <authorList>
            <person name="Goeker M."/>
        </authorList>
    </citation>
    <scope>NUCLEOTIDE SEQUENCE [LARGE SCALE GENOMIC DNA]</scope>
    <source>
        <strain evidence="2 3">DSM 17196</strain>
    </source>
</reference>
<dbReference type="RefSeq" id="WP_130287212.1">
    <property type="nucleotide sequence ID" value="NZ_SGXE01000003.1"/>
</dbReference>
<name>A0A4Q7NYZ8_9FLAO</name>
<keyword evidence="2" id="KW-0378">Hydrolase</keyword>
<dbReference type="Proteomes" id="UP000292262">
    <property type="component" value="Unassembled WGS sequence"/>
</dbReference>
<accession>A0A4Q7NYZ8</accession>
<evidence type="ECO:0000313" key="2">
    <source>
        <dbReference type="EMBL" id="RZS92534.1"/>
    </source>
</evidence>
<dbReference type="Pfam" id="PF13715">
    <property type="entry name" value="CarbopepD_reg_2"/>
    <property type="match status" value="1"/>
</dbReference>
<feature type="chain" id="PRO_5020949564" evidence="1">
    <location>
        <begin position="27"/>
        <end position="424"/>
    </location>
</feature>
<comment type="caution">
    <text evidence="2">The sequence shown here is derived from an EMBL/GenBank/DDBJ whole genome shotgun (WGS) entry which is preliminary data.</text>
</comment>
<evidence type="ECO:0000313" key="3">
    <source>
        <dbReference type="Proteomes" id="UP000292262"/>
    </source>
</evidence>
<dbReference type="OrthoDB" id="1413766at2"/>
<feature type="signal peptide" evidence="1">
    <location>
        <begin position="1"/>
        <end position="26"/>
    </location>
</feature>
<dbReference type="SUPFAM" id="SSF49464">
    <property type="entry name" value="Carboxypeptidase regulatory domain-like"/>
    <property type="match status" value="1"/>
</dbReference>
<keyword evidence="2" id="KW-0645">Protease</keyword>
<dbReference type="Gene3D" id="2.60.40.1120">
    <property type="entry name" value="Carboxypeptidase-like, regulatory domain"/>
    <property type="match status" value="1"/>
</dbReference>